<dbReference type="EMBL" id="JBBWWR010000007">
    <property type="protein sequence ID" value="KAK8963349.1"/>
    <property type="molecule type" value="Genomic_DNA"/>
</dbReference>
<name>A0ABR2MIE5_9ASPA</name>
<keyword evidence="3" id="KW-1185">Reference proteome</keyword>
<feature type="compositionally biased region" description="Polar residues" evidence="1">
    <location>
        <begin position="147"/>
        <end position="156"/>
    </location>
</feature>
<proteinExistence type="predicted"/>
<comment type="caution">
    <text evidence="2">The sequence shown here is derived from an EMBL/GenBank/DDBJ whole genome shotgun (WGS) entry which is preliminary data.</text>
</comment>
<dbReference type="InterPro" id="IPR025322">
    <property type="entry name" value="PADRE_dom"/>
</dbReference>
<evidence type="ECO:0000313" key="3">
    <source>
        <dbReference type="Proteomes" id="UP001412067"/>
    </source>
</evidence>
<evidence type="ECO:0000256" key="1">
    <source>
        <dbReference type="SAM" id="MobiDB-lite"/>
    </source>
</evidence>
<sequence length="156" mass="16719">MGGCSSCEATAVTSLTTAKLILPDGDLREFTSPVRAAVVLQKDGGEFFICDADDMEFYGFMSEIAGDGELRPGQIYFVLPRSMLRHPLQAEDLAALASKASSALMRSAPGRGRPLVFPETTPPAPATQCSISDRRTRSRSRGTGRSFESNLSGILE</sequence>
<dbReference type="Proteomes" id="UP001412067">
    <property type="component" value="Unassembled WGS sequence"/>
</dbReference>
<gene>
    <name evidence="2" type="ORF">KSP40_PGU021840</name>
</gene>
<feature type="region of interest" description="Disordered" evidence="1">
    <location>
        <begin position="110"/>
        <end position="156"/>
    </location>
</feature>
<dbReference type="PANTHER" id="PTHR33052">
    <property type="entry name" value="DUF4228 DOMAIN PROTEIN-RELATED"/>
    <property type="match status" value="1"/>
</dbReference>
<organism evidence="2 3">
    <name type="scientific">Platanthera guangdongensis</name>
    <dbReference type="NCBI Taxonomy" id="2320717"/>
    <lineage>
        <taxon>Eukaryota</taxon>
        <taxon>Viridiplantae</taxon>
        <taxon>Streptophyta</taxon>
        <taxon>Embryophyta</taxon>
        <taxon>Tracheophyta</taxon>
        <taxon>Spermatophyta</taxon>
        <taxon>Magnoliopsida</taxon>
        <taxon>Liliopsida</taxon>
        <taxon>Asparagales</taxon>
        <taxon>Orchidaceae</taxon>
        <taxon>Orchidoideae</taxon>
        <taxon>Orchideae</taxon>
        <taxon>Orchidinae</taxon>
        <taxon>Platanthera</taxon>
    </lineage>
</organism>
<accession>A0ABR2MIE5</accession>
<protein>
    <submittedName>
        <fullName evidence="2">Uncharacterized protein</fullName>
    </submittedName>
</protein>
<reference evidence="2 3" key="1">
    <citation type="journal article" date="2022" name="Nat. Plants">
        <title>Genomes of leafy and leafless Platanthera orchids illuminate the evolution of mycoheterotrophy.</title>
        <authorList>
            <person name="Li M.H."/>
            <person name="Liu K.W."/>
            <person name="Li Z."/>
            <person name="Lu H.C."/>
            <person name="Ye Q.L."/>
            <person name="Zhang D."/>
            <person name="Wang J.Y."/>
            <person name="Li Y.F."/>
            <person name="Zhong Z.M."/>
            <person name="Liu X."/>
            <person name="Yu X."/>
            <person name="Liu D.K."/>
            <person name="Tu X.D."/>
            <person name="Liu B."/>
            <person name="Hao Y."/>
            <person name="Liao X.Y."/>
            <person name="Jiang Y.T."/>
            <person name="Sun W.H."/>
            <person name="Chen J."/>
            <person name="Chen Y.Q."/>
            <person name="Ai Y."/>
            <person name="Zhai J.W."/>
            <person name="Wu S.S."/>
            <person name="Zhou Z."/>
            <person name="Hsiao Y.Y."/>
            <person name="Wu W.L."/>
            <person name="Chen Y.Y."/>
            <person name="Lin Y.F."/>
            <person name="Hsu J.L."/>
            <person name="Li C.Y."/>
            <person name="Wang Z.W."/>
            <person name="Zhao X."/>
            <person name="Zhong W.Y."/>
            <person name="Ma X.K."/>
            <person name="Ma L."/>
            <person name="Huang J."/>
            <person name="Chen G.Z."/>
            <person name="Huang M.Z."/>
            <person name="Huang L."/>
            <person name="Peng D.H."/>
            <person name="Luo Y.B."/>
            <person name="Zou S.Q."/>
            <person name="Chen S.P."/>
            <person name="Lan S."/>
            <person name="Tsai W.C."/>
            <person name="Van de Peer Y."/>
            <person name="Liu Z.J."/>
        </authorList>
    </citation>
    <scope>NUCLEOTIDE SEQUENCE [LARGE SCALE GENOMIC DNA]</scope>
    <source>
        <strain evidence="2">Lor288</strain>
    </source>
</reference>
<evidence type="ECO:0000313" key="2">
    <source>
        <dbReference type="EMBL" id="KAK8963349.1"/>
    </source>
</evidence>
<dbReference type="Pfam" id="PF14009">
    <property type="entry name" value="PADRE"/>
    <property type="match status" value="1"/>
</dbReference>